<name>A0A139KXN8_9BACE</name>
<evidence type="ECO:0000313" key="2">
    <source>
        <dbReference type="Proteomes" id="UP000070319"/>
    </source>
</evidence>
<sequence length="90" mass="9429">MIVRLSQGEAEDEVGGVEIEHAVVEDGVNAPGEVFVTDGGVAEQGIDFPTRGAGQQADADGVGGSFLRRLRLGGGRGRAEEAEEEIYENE</sequence>
<protein>
    <submittedName>
        <fullName evidence="1">Uncharacterized protein</fullName>
    </submittedName>
</protein>
<accession>A0A139KXN8</accession>
<dbReference type="AlphaFoldDB" id="A0A139KXN8"/>
<gene>
    <name evidence="1" type="ORF">HMPREF2531_04073</name>
</gene>
<evidence type="ECO:0000313" key="1">
    <source>
        <dbReference type="EMBL" id="KXT43947.1"/>
    </source>
</evidence>
<dbReference type="EMBL" id="LTDF01000154">
    <property type="protein sequence ID" value="KXT43947.1"/>
    <property type="molecule type" value="Genomic_DNA"/>
</dbReference>
<reference evidence="1 2" key="1">
    <citation type="submission" date="2016-02" db="EMBL/GenBank/DDBJ databases">
        <authorList>
            <person name="Wen L."/>
            <person name="He K."/>
            <person name="Yang H."/>
        </authorList>
    </citation>
    <scope>NUCLEOTIDE SEQUENCE [LARGE SCALE GENOMIC DNA]</scope>
    <source>
        <strain evidence="1 2">KLE1704</strain>
    </source>
</reference>
<organism evidence="1">
    <name type="scientific">Bacteroides intestinalis</name>
    <dbReference type="NCBI Taxonomy" id="329854"/>
    <lineage>
        <taxon>Bacteria</taxon>
        <taxon>Pseudomonadati</taxon>
        <taxon>Bacteroidota</taxon>
        <taxon>Bacteroidia</taxon>
        <taxon>Bacteroidales</taxon>
        <taxon>Bacteroidaceae</taxon>
        <taxon>Bacteroides</taxon>
    </lineage>
</organism>
<proteinExistence type="predicted"/>
<comment type="caution">
    <text evidence="1">The sequence shown here is derived from an EMBL/GenBank/DDBJ whole genome shotgun (WGS) entry which is preliminary data.</text>
</comment>
<dbReference type="Proteomes" id="UP000070319">
    <property type="component" value="Unassembled WGS sequence"/>
</dbReference>